<accession>A0A1N7PEF5</accession>
<dbReference type="OrthoDB" id="7063255at2"/>
<sequence>MIESLKSYQGKMANTVRAFVLKINEVSDKDDECVPDGYDDFRKIFKGFMDICENIETIDMLYILVGINPPRSRLVSVDLYLKHLISSYLSEVYILKERLNSYATKISRMYAKVDPTLDVKDDFEQLYASIKESLEGINNTRNLHVHSERHSDEDLDWLSSLKLVSDTDNSFKDSFDYQYKKSRIKWKKKISDNNEVMVKLLTNYFDVIFKIISVDGDIVLPNKPVVQ</sequence>
<dbReference type="AlphaFoldDB" id="A0A1N7PEF5"/>
<organism evidence="1 2">
    <name type="scientific">Thalassolituus maritimus</name>
    <dbReference type="NCBI Taxonomy" id="484498"/>
    <lineage>
        <taxon>Bacteria</taxon>
        <taxon>Pseudomonadati</taxon>
        <taxon>Pseudomonadota</taxon>
        <taxon>Gammaproteobacteria</taxon>
        <taxon>Oceanospirillales</taxon>
        <taxon>Oceanospirillaceae</taxon>
        <taxon>Thalassolituus</taxon>
    </lineage>
</organism>
<evidence type="ECO:0000313" key="1">
    <source>
        <dbReference type="EMBL" id="SIT08926.1"/>
    </source>
</evidence>
<dbReference type="Proteomes" id="UP000185639">
    <property type="component" value="Unassembled WGS sequence"/>
</dbReference>
<protein>
    <recommendedName>
        <fullName evidence="3">Cthe-2314-like HEPN domain-containing protein</fullName>
    </recommendedName>
</protein>
<proteinExistence type="predicted"/>
<name>A0A1N7PEF5_9GAMM</name>
<reference evidence="2" key="1">
    <citation type="submission" date="2017-01" db="EMBL/GenBank/DDBJ databases">
        <authorList>
            <person name="Varghese N."/>
            <person name="Submissions S."/>
        </authorList>
    </citation>
    <scope>NUCLEOTIDE SEQUENCE [LARGE SCALE GENOMIC DNA]</scope>
    <source>
        <strain evidence="2">DSM 24913</strain>
    </source>
</reference>
<evidence type="ECO:0000313" key="2">
    <source>
        <dbReference type="Proteomes" id="UP000185639"/>
    </source>
</evidence>
<keyword evidence="2" id="KW-1185">Reference proteome</keyword>
<dbReference type="RefSeq" id="WP_076517205.1">
    <property type="nucleotide sequence ID" value="NZ_FTOH01000009.1"/>
</dbReference>
<dbReference type="EMBL" id="FTOH01000009">
    <property type="protein sequence ID" value="SIT08926.1"/>
    <property type="molecule type" value="Genomic_DNA"/>
</dbReference>
<dbReference type="STRING" id="484498.SAMN05421686_109127"/>
<gene>
    <name evidence="1" type="ORF">SAMN05421686_109127</name>
</gene>
<evidence type="ECO:0008006" key="3">
    <source>
        <dbReference type="Google" id="ProtNLM"/>
    </source>
</evidence>